<reference evidence="3 4" key="1">
    <citation type="journal article" date="2022" name="G3 (Bethesda)">
        <title>Enemy or ally: a genomic approach to elucidate the lifestyle of Phyllosticta citrichinaensis.</title>
        <authorList>
            <person name="Buijs V.A."/>
            <person name="Groenewald J.Z."/>
            <person name="Haridas S."/>
            <person name="LaButti K.M."/>
            <person name="Lipzen A."/>
            <person name="Martin F.M."/>
            <person name="Barry K."/>
            <person name="Grigoriev I.V."/>
            <person name="Crous P.W."/>
            <person name="Seidl M.F."/>
        </authorList>
    </citation>
    <scope>NUCLEOTIDE SEQUENCE [LARGE SCALE GENOMIC DNA]</scope>
    <source>
        <strain evidence="3 4">CBS 129764</strain>
    </source>
</reference>
<name>A0ABR1XWE2_9PEZI</name>
<dbReference type="Pfam" id="PF02204">
    <property type="entry name" value="VPS9"/>
    <property type="match status" value="1"/>
</dbReference>
<dbReference type="PANTHER" id="PTHR23101:SF97">
    <property type="entry name" value="DOMAIN PROTEIN, PUTATIVE (AFU_ORTHOLOGUE AFUA_2G10890)-RELATED"/>
    <property type="match status" value="1"/>
</dbReference>
<feature type="compositionally biased region" description="Polar residues" evidence="1">
    <location>
        <begin position="10"/>
        <end position="25"/>
    </location>
</feature>
<feature type="compositionally biased region" description="Basic and acidic residues" evidence="1">
    <location>
        <begin position="379"/>
        <end position="396"/>
    </location>
</feature>
<accession>A0ABR1XWE2</accession>
<gene>
    <name evidence="3" type="ORF">IWX90DRAFT_465411</name>
</gene>
<evidence type="ECO:0000259" key="2">
    <source>
        <dbReference type="PROSITE" id="PS51205"/>
    </source>
</evidence>
<dbReference type="SMART" id="SM00167">
    <property type="entry name" value="VPS9"/>
    <property type="match status" value="1"/>
</dbReference>
<dbReference type="PROSITE" id="PS51205">
    <property type="entry name" value="VPS9"/>
    <property type="match status" value="1"/>
</dbReference>
<feature type="compositionally biased region" description="Low complexity" evidence="1">
    <location>
        <begin position="598"/>
        <end position="622"/>
    </location>
</feature>
<evidence type="ECO:0000313" key="4">
    <source>
        <dbReference type="Proteomes" id="UP001456524"/>
    </source>
</evidence>
<feature type="region of interest" description="Disordered" evidence="1">
    <location>
        <begin position="338"/>
        <end position="396"/>
    </location>
</feature>
<dbReference type="InterPro" id="IPR003123">
    <property type="entry name" value="VPS9"/>
</dbReference>
<dbReference type="EMBL" id="JBBWUH010000004">
    <property type="protein sequence ID" value="KAK8169602.1"/>
    <property type="molecule type" value="Genomic_DNA"/>
</dbReference>
<feature type="compositionally biased region" description="Polar residues" evidence="1">
    <location>
        <begin position="630"/>
        <end position="648"/>
    </location>
</feature>
<organism evidence="3 4">
    <name type="scientific">Phyllosticta citrichinensis</name>
    <dbReference type="NCBI Taxonomy" id="1130410"/>
    <lineage>
        <taxon>Eukaryota</taxon>
        <taxon>Fungi</taxon>
        <taxon>Dikarya</taxon>
        <taxon>Ascomycota</taxon>
        <taxon>Pezizomycotina</taxon>
        <taxon>Dothideomycetes</taxon>
        <taxon>Dothideomycetes incertae sedis</taxon>
        <taxon>Botryosphaeriales</taxon>
        <taxon>Phyllostictaceae</taxon>
        <taxon>Phyllosticta</taxon>
    </lineage>
</organism>
<sequence length="705" mass="76000">MSHEEDTLKPLQSSKSWSRYDSTPQGHHRGRASTVGATIPEILHPKAFAVSPKSDTGSEGADFKLPRIASARVHPTPIAINALAELFQDFYVRAYSSIDTHIAALSTRISRHGSTTSLSSKSSRKAGPEQQMLTPTEIADRRKARKLLELKRSALEEAVERAVCEKVYSRIWRHRSTEDGERDEKLRSRTAALSVVGIGLKELLGHGSDITPEMRKSLEEKEEKLPQMLSDARRDIERMNNEEYPLGKLLHLVAAHKSIVEALSQIFPSSSSADEILPTLIYTLITSSPENLCAISNLHFIKRFRAVGKVDGEAAYCLVNLEASITFLENVDLSTLRADELPSGPGKSKSRPTTPRSEAPPMNLGITPAKANLDPEDAAFDRGASDGDRMSQLDRSQRRISHLIQSQTNRIENVSEAARQAVLDSADQAFDSINATVENSLKFLFGRLKEQQAGGPASALAQPKTLEDVRKLVSTPPPIADDNASATSSITEEGSESSNSRTFDPKVTDLFGGRRRGTSTRERSSDSAMSGGSSNRRLAFTPADKSNPLPAAAATTPAPPVSPGASAVESMRNLGNSLNPLRGFGGINMLPRFGRSVTTPISPSPSLATAAPTSPAPTNIATGGADATAPISSDSATGGPSGGTPNNARNDKALRNIEELSKTAPPKRKFLDCKDARDLKIGEVDDLLKEYQRLAELLRGVVRLS</sequence>
<feature type="compositionally biased region" description="Low complexity" evidence="1">
    <location>
        <begin position="112"/>
        <end position="121"/>
    </location>
</feature>
<dbReference type="Gene3D" id="1.20.1050.80">
    <property type="entry name" value="VPS9 domain"/>
    <property type="match status" value="1"/>
</dbReference>
<dbReference type="SUPFAM" id="SSF109993">
    <property type="entry name" value="VPS9 domain"/>
    <property type="match status" value="1"/>
</dbReference>
<feature type="domain" description="VPS9" evidence="2">
    <location>
        <begin position="180"/>
        <end position="337"/>
    </location>
</feature>
<feature type="region of interest" description="Disordered" evidence="1">
    <location>
        <begin position="110"/>
        <end position="138"/>
    </location>
</feature>
<comment type="caution">
    <text evidence="3">The sequence shown here is derived from an EMBL/GenBank/DDBJ whole genome shotgun (WGS) entry which is preliminary data.</text>
</comment>
<feature type="region of interest" description="Disordered" evidence="1">
    <location>
        <begin position="1"/>
        <end position="32"/>
    </location>
</feature>
<dbReference type="InterPro" id="IPR045046">
    <property type="entry name" value="Vps9-like"/>
</dbReference>
<dbReference type="PANTHER" id="PTHR23101">
    <property type="entry name" value="RAB GDP/GTP EXCHANGE FACTOR"/>
    <property type="match status" value="1"/>
</dbReference>
<evidence type="ECO:0000256" key="1">
    <source>
        <dbReference type="SAM" id="MobiDB-lite"/>
    </source>
</evidence>
<dbReference type="InterPro" id="IPR037191">
    <property type="entry name" value="VPS9_dom_sf"/>
</dbReference>
<proteinExistence type="predicted"/>
<feature type="compositionally biased region" description="Low complexity" evidence="1">
    <location>
        <begin position="484"/>
        <end position="500"/>
    </location>
</feature>
<keyword evidence="4" id="KW-1185">Reference proteome</keyword>
<evidence type="ECO:0000313" key="3">
    <source>
        <dbReference type="EMBL" id="KAK8169602.1"/>
    </source>
</evidence>
<feature type="region of interest" description="Disordered" evidence="1">
    <location>
        <begin position="598"/>
        <end position="651"/>
    </location>
</feature>
<feature type="region of interest" description="Disordered" evidence="1">
    <location>
        <begin position="474"/>
        <end position="568"/>
    </location>
</feature>
<protein>
    <recommendedName>
        <fullName evidence="2">VPS9 domain-containing protein</fullName>
    </recommendedName>
</protein>
<dbReference type="Proteomes" id="UP001456524">
    <property type="component" value="Unassembled WGS sequence"/>
</dbReference>